<dbReference type="InterPro" id="IPR002347">
    <property type="entry name" value="SDR_fam"/>
</dbReference>
<organism evidence="3 4">
    <name type="scientific">Chitinophaga defluvii</name>
    <dbReference type="NCBI Taxonomy" id="3163343"/>
    <lineage>
        <taxon>Bacteria</taxon>
        <taxon>Pseudomonadati</taxon>
        <taxon>Bacteroidota</taxon>
        <taxon>Chitinophagia</taxon>
        <taxon>Chitinophagales</taxon>
        <taxon>Chitinophagaceae</taxon>
        <taxon>Chitinophaga</taxon>
    </lineage>
</organism>
<dbReference type="PRINTS" id="PR00081">
    <property type="entry name" value="GDHRDH"/>
</dbReference>
<evidence type="ECO:0000256" key="1">
    <source>
        <dbReference type="ARBA" id="ARBA00006484"/>
    </source>
</evidence>
<dbReference type="Pfam" id="PF13561">
    <property type="entry name" value="adh_short_C2"/>
    <property type="match status" value="1"/>
</dbReference>
<dbReference type="CDD" id="cd05233">
    <property type="entry name" value="SDR_c"/>
    <property type="match status" value="1"/>
</dbReference>
<gene>
    <name evidence="3" type="ORF">ABR189_12220</name>
</gene>
<proteinExistence type="inferred from homology"/>
<evidence type="ECO:0000313" key="3">
    <source>
        <dbReference type="EMBL" id="MET6998144.1"/>
    </source>
</evidence>
<comment type="similarity">
    <text evidence="1">Belongs to the short-chain dehydrogenases/reductases (SDR) family.</text>
</comment>
<dbReference type="GO" id="GO:0016491">
    <property type="term" value="F:oxidoreductase activity"/>
    <property type="evidence" value="ECO:0007669"/>
    <property type="project" value="UniProtKB-KW"/>
</dbReference>
<evidence type="ECO:0000256" key="2">
    <source>
        <dbReference type="ARBA" id="ARBA00023002"/>
    </source>
</evidence>
<dbReference type="EC" id="1.-.-.-" evidence="3"/>
<dbReference type="RefSeq" id="WP_354660779.1">
    <property type="nucleotide sequence ID" value="NZ_JBEXAC010000001.1"/>
</dbReference>
<keyword evidence="4" id="KW-1185">Reference proteome</keyword>
<protein>
    <submittedName>
        <fullName evidence="3">SDR family oxidoreductase</fullName>
        <ecNumber evidence="3">1.-.-.-</ecNumber>
    </submittedName>
</protein>
<name>A0ABV2T541_9BACT</name>
<evidence type="ECO:0000313" key="4">
    <source>
        <dbReference type="Proteomes" id="UP001549749"/>
    </source>
</evidence>
<dbReference type="Proteomes" id="UP001549749">
    <property type="component" value="Unassembled WGS sequence"/>
</dbReference>
<accession>A0ABV2T541</accession>
<dbReference type="PANTHER" id="PTHR43639:SF1">
    <property type="entry name" value="SHORT-CHAIN DEHYDROGENASE_REDUCTASE FAMILY PROTEIN"/>
    <property type="match status" value="1"/>
</dbReference>
<keyword evidence="2 3" id="KW-0560">Oxidoreductase</keyword>
<sequence>MELKKVVIITGASRGIGRAVAERFAAAGYRLVLAGQDKEALQQLKTLLEEKYNSECLLSIGDLADTSYLKSITAKTIEHWNRIDVLVNNAAWRTIGTMRTLEINTWEQTLRVCLTAPAFLAKWCAAAMEARKTGGAIINISSVMSERAAGNSPAYIAAKGGMESLTYELAVTYGRSNIRVTGICPGYIDTEMSNDYVDATGKNVSNAMTAHLQGLTPLGRGGTAQEVANAVYWLSSAEASYITGTTLLVDGGFKHNFNDYAIKKLQFPEEF</sequence>
<dbReference type="SUPFAM" id="SSF51735">
    <property type="entry name" value="NAD(P)-binding Rossmann-fold domains"/>
    <property type="match status" value="1"/>
</dbReference>
<reference evidence="3 4" key="1">
    <citation type="submission" date="2024-06" db="EMBL/GenBank/DDBJ databases">
        <title>Chitinophaga defluvii sp. nov., isolated from municipal sewage.</title>
        <authorList>
            <person name="Zhang L."/>
        </authorList>
    </citation>
    <scope>NUCLEOTIDE SEQUENCE [LARGE SCALE GENOMIC DNA]</scope>
    <source>
        <strain evidence="3 4">H8</strain>
    </source>
</reference>
<dbReference type="EMBL" id="JBEXAC010000001">
    <property type="protein sequence ID" value="MET6998144.1"/>
    <property type="molecule type" value="Genomic_DNA"/>
</dbReference>
<dbReference type="PANTHER" id="PTHR43639">
    <property type="entry name" value="OXIDOREDUCTASE, SHORT-CHAIN DEHYDROGENASE/REDUCTASE FAMILY (AFU_ORTHOLOGUE AFUA_5G02870)"/>
    <property type="match status" value="1"/>
</dbReference>
<dbReference type="InterPro" id="IPR036291">
    <property type="entry name" value="NAD(P)-bd_dom_sf"/>
</dbReference>
<comment type="caution">
    <text evidence="3">The sequence shown here is derived from an EMBL/GenBank/DDBJ whole genome shotgun (WGS) entry which is preliminary data.</text>
</comment>
<dbReference type="PRINTS" id="PR00080">
    <property type="entry name" value="SDRFAMILY"/>
</dbReference>
<dbReference type="Gene3D" id="3.40.50.720">
    <property type="entry name" value="NAD(P)-binding Rossmann-like Domain"/>
    <property type="match status" value="1"/>
</dbReference>